<protein>
    <recommendedName>
        <fullName evidence="4">Secreted protein</fullName>
    </recommendedName>
</protein>
<feature type="chain" id="PRO_5046105706" description="Secreted protein" evidence="1">
    <location>
        <begin position="29"/>
        <end position="92"/>
    </location>
</feature>
<evidence type="ECO:0000256" key="1">
    <source>
        <dbReference type="SAM" id="SignalP"/>
    </source>
</evidence>
<keyword evidence="1" id="KW-0732">Signal</keyword>
<reference evidence="2 3" key="1">
    <citation type="journal article" date="2022" name="G3 (Bethesda)">
        <title>Enemy or ally: a genomic approach to elucidate the lifestyle of Phyllosticta citrichinaensis.</title>
        <authorList>
            <person name="Buijs V.A."/>
            <person name="Groenewald J.Z."/>
            <person name="Haridas S."/>
            <person name="LaButti K.M."/>
            <person name="Lipzen A."/>
            <person name="Martin F.M."/>
            <person name="Barry K."/>
            <person name="Grigoriev I.V."/>
            <person name="Crous P.W."/>
            <person name="Seidl M.F."/>
        </authorList>
    </citation>
    <scope>NUCLEOTIDE SEQUENCE [LARGE SCALE GENOMIC DNA]</scope>
    <source>
        <strain evidence="2 3">CBS 129764</strain>
    </source>
</reference>
<evidence type="ECO:0000313" key="3">
    <source>
        <dbReference type="Proteomes" id="UP001456524"/>
    </source>
</evidence>
<feature type="signal peptide" evidence="1">
    <location>
        <begin position="1"/>
        <end position="28"/>
    </location>
</feature>
<organism evidence="2 3">
    <name type="scientific">Phyllosticta citrichinensis</name>
    <dbReference type="NCBI Taxonomy" id="1130410"/>
    <lineage>
        <taxon>Eukaryota</taxon>
        <taxon>Fungi</taxon>
        <taxon>Dikarya</taxon>
        <taxon>Ascomycota</taxon>
        <taxon>Pezizomycotina</taxon>
        <taxon>Dothideomycetes</taxon>
        <taxon>Dothideomycetes incertae sedis</taxon>
        <taxon>Botryosphaeriales</taxon>
        <taxon>Phyllostictaceae</taxon>
        <taxon>Phyllosticta</taxon>
    </lineage>
</organism>
<evidence type="ECO:0008006" key="4">
    <source>
        <dbReference type="Google" id="ProtNLM"/>
    </source>
</evidence>
<dbReference type="Proteomes" id="UP001456524">
    <property type="component" value="Unassembled WGS sequence"/>
</dbReference>
<sequence>MRNKRSTLISDWLMVLRLLVLLFQGVQCVECYSLGAAAWERHSALRRPGTALGALRCPYPAACIEQRPIFNQLRSTAPKTPLPSVAALSFPK</sequence>
<comment type="caution">
    <text evidence="2">The sequence shown here is derived from an EMBL/GenBank/DDBJ whole genome shotgun (WGS) entry which is preliminary data.</text>
</comment>
<gene>
    <name evidence="2" type="ORF">IWX90DRAFT_127924</name>
</gene>
<evidence type="ECO:0000313" key="2">
    <source>
        <dbReference type="EMBL" id="KAK8175969.1"/>
    </source>
</evidence>
<name>A0ABR1Y4V6_9PEZI</name>
<proteinExistence type="predicted"/>
<accession>A0ABR1Y4V6</accession>
<keyword evidence="3" id="KW-1185">Reference proteome</keyword>
<dbReference type="EMBL" id="JBBWUH010000002">
    <property type="protein sequence ID" value="KAK8175969.1"/>
    <property type="molecule type" value="Genomic_DNA"/>
</dbReference>